<accession>A0ABU1GYI6</accession>
<name>A0ABU1GYI6_9GAMM</name>
<dbReference type="PANTHER" id="PTHR14859">
    <property type="entry name" value="CALCOFLUOR WHITE HYPERSENSITIVE PROTEIN PRECURSOR"/>
    <property type="match status" value="1"/>
</dbReference>
<protein>
    <submittedName>
        <fullName evidence="2">Endonuclease/exonuclease/phosphatase family protein</fullName>
    </submittedName>
</protein>
<dbReference type="PANTHER" id="PTHR14859:SF15">
    <property type="entry name" value="ENDONUCLEASE_EXONUCLEASE_PHOSPHATASE DOMAIN-CONTAINING PROTEIN"/>
    <property type="match status" value="1"/>
</dbReference>
<dbReference type="InterPro" id="IPR051916">
    <property type="entry name" value="GPI-anchor_lipid_remodeler"/>
</dbReference>
<organism evidence="2 3">
    <name type="scientific">Larsenimonas suaedae</name>
    <dbReference type="NCBI Taxonomy" id="1851019"/>
    <lineage>
        <taxon>Bacteria</taxon>
        <taxon>Pseudomonadati</taxon>
        <taxon>Pseudomonadota</taxon>
        <taxon>Gammaproteobacteria</taxon>
        <taxon>Oceanospirillales</taxon>
        <taxon>Halomonadaceae</taxon>
        <taxon>Larsenimonas</taxon>
    </lineage>
</organism>
<keyword evidence="2" id="KW-0255">Endonuclease</keyword>
<dbReference type="InterPro" id="IPR036691">
    <property type="entry name" value="Endo/exonu/phosph_ase_sf"/>
</dbReference>
<dbReference type="SUPFAM" id="SSF56219">
    <property type="entry name" value="DNase I-like"/>
    <property type="match status" value="1"/>
</dbReference>
<evidence type="ECO:0000313" key="2">
    <source>
        <dbReference type="EMBL" id="MDR5897104.1"/>
    </source>
</evidence>
<evidence type="ECO:0000313" key="3">
    <source>
        <dbReference type="Proteomes" id="UP001269375"/>
    </source>
</evidence>
<sequence length="276" mass="30802">MSDQGPSTGQPTRLRVLTFNLQVGIHTHAYHHYVTRSWQHLLPHPERQSRLDFISGTLAHYDIVALQEVDGGSFRSGNVNQTEYLASKAAFPFCCHQLNRNFGNVAKHSNGLLSRIPMSRVQNHKLPGPPGRGVIHATLGEGQHALHIFAVHLSLGQRTRDRQLSYLSELIEPLTHVVVLGDLNCTLEQLTPHKRFCNAMDLAPGKALLSYPAWQPKRALDHILVSKSLKTTNLEVLDQHYSDHLPLALELELPEACARALNHAPKQEEPSIVLPT</sequence>
<keyword evidence="2" id="KW-0540">Nuclease</keyword>
<dbReference type="Proteomes" id="UP001269375">
    <property type="component" value="Unassembled WGS sequence"/>
</dbReference>
<reference evidence="2 3" key="1">
    <citation type="submission" date="2023-04" db="EMBL/GenBank/DDBJ databases">
        <title>A long-awaited taxogenomic arrangement of the family Halomonadaceae.</title>
        <authorList>
            <person name="De La Haba R."/>
            <person name="Chuvochina M."/>
            <person name="Wittouck S."/>
            <person name="Arahal D.R."/>
            <person name="Sanchez-Porro C."/>
            <person name="Hugenholtz P."/>
            <person name="Ventosa A."/>
        </authorList>
    </citation>
    <scope>NUCLEOTIDE SEQUENCE [LARGE SCALE GENOMIC DNA]</scope>
    <source>
        <strain evidence="2 3">DSM 22428</strain>
    </source>
</reference>
<dbReference type="InterPro" id="IPR005135">
    <property type="entry name" value="Endo/exonuclease/phosphatase"/>
</dbReference>
<dbReference type="Pfam" id="PF03372">
    <property type="entry name" value="Exo_endo_phos"/>
    <property type="match status" value="1"/>
</dbReference>
<dbReference type="Gene3D" id="3.60.10.10">
    <property type="entry name" value="Endonuclease/exonuclease/phosphatase"/>
    <property type="match status" value="1"/>
</dbReference>
<dbReference type="GO" id="GO:0004519">
    <property type="term" value="F:endonuclease activity"/>
    <property type="evidence" value="ECO:0007669"/>
    <property type="project" value="UniProtKB-KW"/>
</dbReference>
<gene>
    <name evidence="2" type="ORF">QC825_13600</name>
</gene>
<proteinExistence type="predicted"/>
<comment type="caution">
    <text evidence="2">The sequence shown here is derived from an EMBL/GenBank/DDBJ whole genome shotgun (WGS) entry which is preliminary data.</text>
</comment>
<evidence type="ECO:0000259" key="1">
    <source>
        <dbReference type="Pfam" id="PF03372"/>
    </source>
</evidence>
<feature type="domain" description="Endonuclease/exonuclease/phosphatase" evidence="1">
    <location>
        <begin position="17"/>
        <end position="244"/>
    </location>
</feature>
<keyword evidence="3" id="KW-1185">Reference proteome</keyword>
<dbReference type="EMBL" id="JARWAO010000008">
    <property type="protein sequence ID" value="MDR5897104.1"/>
    <property type="molecule type" value="Genomic_DNA"/>
</dbReference>
<dbReference type="RefSeq" id="WP_251595076.1">
    <property type="nucleotide sequence ID" value="NZ_JAMLJI010000004.1"/>
</dbReference>
<keyword evidence="2" id="KW-0378">Hydrolase</keyword>